<dbReference type="KEGG" id="mcad:Pan265_10510"/>
<dbReference type="Proteomes" id="UP000320386">
    <property type="component" value="Chromosome"/>
</dbReference>
<evidence type="ECO:0000256" key="2">
    <source>
        <dbReference type="ARBA" id="ARBA00007634"/>
    </source>
</evidence>
<name>A0A518BW43_9BACT</name>
<keyword evidence="6 8" id="KW-0687">Ribonucleoprotein</keyword>
<dbReference type="InterPro" id="IPR002583">
    <property type="entry name" value="Ribosomal_bS20"/>
</dbReference>
<accession>A0A518BW43</accession>
<dbReference type="EMBL" id="CP036280">
    <property type="protein sequence ID" value="QDU71202.1"/>
    <property type="molecule type" value="Genomic_DNA"/>
</dbReference>
<dbReference type="NCBIfam" id="TIGR00029">
    <property type="entry name" value="S20"/>
    <property type="match status" value="1"/>
</dbReference>
<evidence type="ECO:0000256" key="4">
    <source>
        <dbReference type="ARBA" id="ARBA00022884"/>
    </source>
</evidence>
<dbReference type="GO" id="GO:0003735">
    <property type="term" value="F:structural constituent of ribosome"/>
    <property type="evidence" value="ECO:0007669"/>
    <property type="project" value="InterPro"/>
</dbReference>
<keyword evidence="4 8" id="KW-0694">RNA-binding</keyword>
<dbReference type="HAMAP" id="MF_00500">
    <property type="entry name" value="Ribosomal_bS20"/>
    <property type="match status" value="1"/>
</dbReference>
<dbReference type="GO" id="GO:0006412">
    <property type="term" value="P:translation"/>
    <property type="evidence" value="ECO:0007669"/>
    <property type="project" value="UniProtKB-UniRule"/>
</dbReference>
<dbReference type="PANTHER" id="PTHR33398:SF1">
    <property type="entry name" value="SMALL RIBOSOMAL SUBUNIT PROTEIN BS20C"/>
    <property type="match status" value="1"/>
</dbReference>
<evidence type="ECO:0000256" key="7">
    <source>
        <dbReference type="ARBA" id="ARBA00035136"/>
    </source>
</evidence>
<evidence type="ECO:0000313" key="10">
    <source>
        <dbReference type="Proteomes" id="UP000320386"/>
    </source>
</evidence>
<proteinExistence type="inferred from homology"/>
<reference evidence="9 10" key="1">
    <citation type="submission" date="2019-02" db="EMBL/GenBank/DDBJ databases">
        <title>Deep-cultivation of Planctomycetes and their phenomic and genomic characterization uncovers novel biology.</title>
        <authorList>
            <person name="Wiegand S."/>
            <person name="Jogler M."/>
            <person name="Boedeker C."/>
            <person name="Pinto D."/>
            <person name="Vollmers J."/>
            <person name="Rivas-Marin E."/>
            <person name="Kohn T."/>
            <person name="Peeters S.H."/>
            <person name="Heuer A."/>
            <person name="Rast P."/>
            <person name="Oberbeckmann S."/>
            <person name="Bunk B."/>
            <person name="Jeske O."/>
            <person name="Meyerdierks A."/>
            <person name="Storesund J.E."/>
            <person name="Kallscheuer N."/>
            <person name="Luecker S."/>
            <person name="Lage O.M."/>
            <person name="Pohl T."/>
            <person name="Merkel B.J."/>
            <person name="Hornburger P."/>
            <person name="Mueller R.-W."/>
            <person name="Bruemmer F."/>
            <person name="Labrenz M."/>
            <person name="Spormann A.M."/>
            <person name="Op den Camp H."/>
            <person name="Overmann J."/>
            <person name="Amann R."/>
            <person name="Jetten M.S.M."/>
            <person name="Mascher T."/>
            <person name="Medema M.H."/>
            <person name="Devos D.P."/>
            <person name="Kaster A.-K."/>
            <person name="Ovreas L."/>
            <person name="Rohde M."/>
            <person name="Galperin M.Y."/>
            <person name="Jogler C."/>
        </authorList>
    </citation>
    <scope>NUCLEOTIDE SEQUENCE [LARGE SCALE GENOMIC DNA]</scope>
    <source>
        <strain evidence="9 10">Pan265</strain>
    </source>
</reference>
<evidence type="ECO:0000256" key="5">
    <source>
        <dbReference type="ARBA" id="ARBA00022980"/>
    </source>
</evidence>
<evidence type="ECO:0000256" key="3">
    <source>
        <dbReference type="ARBA" id="ARBA00022730"/>
    </source>
</evidence>
<comment type="function">
    <text evidence="1 8">Binds directly to 16S ribosomal RNA.</text>
</comment>
<organism evidence="9 10">
    <name type="scientific">Mucisphaera calidilacus</name>
    <dbReference type="NCBI Taxonomy" id="2527982"/>
    <lineage>
        <taxon>Bacteria</taxon>
        <taxon>Pseudomonadati</taxon>
        <taxon>Planctomycetota</taxon>
        <taxon>Phycisphaerae</taxon>
        <taxon>Phycisphaerales</taxon>
        <taxon>Phycisphaeraceae</taxon>
        <taxon>Mucisphaera</taxon>
    </lineage>
</organism>
<gene>
    <name evidence="8 9" type="primary">rpsT</name>
    <name evidence="9" type="ORF">Pan265_10510</name>
</gene>
<protein>
    <recommendedName>
        <fullName evidence="7 8">Small ribosomal subunit protein bS20</fullName>
    </recommendedName>
</protein>
<dbReference type="PANTHER" id="PTHR33398">
    <property type="entry name" value="30S RIBOSOMAL PROTEIN S20"/>
    <property type="match status" value="1"/>
</dbReference>
<dbReference type="InterPro" id="IPR036510">
    <property type="entry name" value="Ribosomal_bS20_sf"/>
</dbReference>
<dbReference type="Gene3D" id="1.20.58.110">
    <property type="entry name" value="Ribosomal protein S20"/>
    <property type="match status" value="1"/>
</dbReference>
<dbReference type="Pfam" id="PF01649">
    <property type="entry name" value="Ribosomal_S20p"/>
    <property type="match status" value="1"/>
</dbReference>
<dbReference type="GO" id="GO:0070181">
    <property type="term" value="F:small ribosomal subunit rRNA binding"/>
    <property type="evidence" value="ECO:0007669"/>
    <property type="project" value="TreeGrafter"/>
</dbReference>
<keyword evidence="3 8" id="KW-0699">rRNA-binding</keyword>
<dbReference type="GO" id="GO:0015935">
    <property type="term" value="C:small ribosomal subunit"/>
    <property type="evidence" value="ECO:0007669"/>
    <property type="project" value="TreeGrafter"/>
</dbReference>
<dbReference type="SUPFAM" id="SSF46992">
    <property type="entry name" value="Ribosomal protein S20"/>
    <property type="match status" value="1"/>
</dbReference>
<keyword evidence="10" id="KW-1185">Reference proteome</keyword>
<sequence length="90" mass="10342">MAHSLSAQKRVRQNIKRRALNRWRKRDLHDALVEYDEAILHASVEDAQKQLTDLYKLIDRTAAKGVIHRKTADRKKSRLAARLNAKAATA</sequence>
<evidence type="ECO:0000313" key="9">
    <source>
        <dbReference type="EMBL" id="QDU71202.1"/>
    </source>
</evidence>
<evidence type="ECO:0000256" key="6">
    <source>
        <dbReference type="ARBA" id="ARBA00023274"/>
    </source>
</evidence>
<dbReference type="AlphaFoldDB" id="A0A518BW43"/>
<dbReference type="OrthoDB" id="289707at2"/>
<evidence type="ECO:0000256" key="8">
    <source>
        <dbReference type="HAMAP-Rule" id="MF_00500"/>
    </source>
</evidence>
<evidence type="ECO:0000256" key="1">
    <source>
        <dbReference type="ARBA" id="ARBA00003134"/>
    </source>
</evidence>
<comment type="similarity">
    <text evidence="2 8">Belongs to the bacterial ribosomal protein bS20 family.</text>
</comment>
<keyword evidence="5 8" id="KW-0689">Ribosomal protein</keyword>
<dbReference type="RefSeq" id="WP_145445338.1">
    <property type="nucleotide sequence ID" value="NZ_CP036280.1"/>
</dbReference>